<reference evidence="10 11" key="1">
    <citation type="submission" date="2019-09" db="EMBL/GenBank/DDBJ databases">
        <title>Distinct polysaccharide growth profiles of human intestinal Prevotella copri isolates.</title>
        <authorList>
            <person name="Fehlner-Peach H."/>
            <person name="Magnabosco C."/>
            <person name="Raghavan V."/>
            <person name="Scher J.U."/>
            <person name="Tett A."/>
            <person name="Cox L.M."/>
            <person name="Gottsegen C."/>
            <person name="Watters A."/>
            <person name="Wiltshire- Gordon J.D."/>
            <person name="Segata N."/>
            <person name="Bonneau R."/>
            <person name="Littman D.R."/>
        </authorList>
    </citation>
    <scope>NUCLEOTIDE SEQUENCE [LARGE SCALE GENOMIC DNA]</scope>
    <source>
        <strain evidence="11">iA622</strain>
    </source>
</reference>
<proteinExistence type="inferred from homology"/>
<dbReference type="SMART" id="SM00642">
    <property type="entry name" value="Aamy"/>
    <property type="match status" value="1"/>
</dbReference>
<feature type="region of interest" description="Disordered" evidence="7">
    <location>
        <begin position="149"/>
        <end position="171"/>
    </location>
</feature>
<dbReference type="InterPro" id="IPR017853">
    <property type="entry name" value="GH"/>
</dbReference>
<dbReference type="SUPFAM" id="SSF51445">
    <property type="entry name" value="(Trans)glycosidases"/>
    <property type="match status" value="1"/>
</dbReference>
<comment type="catalytic activity">
    <reaction evidence="6">
        <text>Endohydrolysis of (1-&gt;4)-alpha-D-glucosidic linkages in polysaccharides containing three or more (1-&gt;4)-alpha-linked D-glucose units.</text>
        <dbReference type="EC" id="3.2.1.1"/>
    </reaction>
</comment>
<dbReference type="Gene3D" id="3.20.20.80">
    <property type="entry name" value="Glycosidases"/>
    <property type="match status" value="1"/>
</dbReference>
<evidence type="ECO:0000256" key="5">
    <source>
        <dbReference type="RuleBase" id="RU003615"/>
    </source>
</evidence>
<dbReference type="PRINTS" id="PR00110">
    <property type="entry name" value="ALPHAAMYLASE"/>
</dbReference>
<evidence type="ECO:0000256" key="7">
    <source>
        <dbReference type="SAM" id="MobiDB-lite"/>
    </source>
</evidence>
<organism evidence="10 11">
    <name type="scientific">Segatella copri</name>
    <dbReference type="NCBI Taxonomy" id="165179"/>
    <lineage>
        <taxon>Bacteria</taxon>
        <taxon>Pseudomonadati</taxon>
        <taxon>Bacteroidota</taxon>
        <taxon>Bacteroidia</taxon>
        <taxon>Bacteroidales</taxon>
        <taxon>Prevotellaceae</taxon>
        <taxon>Segatella</taxon>
    </lineage>
</organism>
<evidence type="ECO:0000256" key="1">
    <source>
        <dbReference type="ARBA" id="ARBA00008061"/>
    </source>
</evidence>
<dbReference type="InterPro" id="IPR006047">
    <property type="entry name" value="GH13_cat_dom"/>
</dbReference>
<dbReference type="RefSeq" id="WP_153123655.1">
    <property type="nucleotide sequence ID" value="NZ_VZCB01000059.1"/>
</dbReference>
<evidence type="ECO:0000256" key="6">
    <source>
        <dbReference type="RuleBase" id="RU361134"/>
    </source>
</evidence>
<dbReference type="CDD" id="cd11314">
    <property type="entry name" value="AmyAc_arch_bac_plant_AmyA"/>
    <property type="match status" value="1"/>
</dbReference>
<dbReference type="OrthoDB" id="9806009at2"/>
<dbReference type="AlphaFoldDB" id="A0A6G1TZY2"/>
<keyword evidence="2 6" id="KW-0378">Hydrolase</keyword>
<keyword evidence="3 6" id="KW-0119">Carbohydrate metabolism</keyword>
<evidence type="ECO:0000259" key="9">
    <source>
        <dbReference type="SMART" id="SM00642"/>
    </source>
</evidence>
<dbReference type="InterPro" id="IPR059177">
    <property type="entry name" value="GH29D-like_dom"/>
</dbReference>
<comment type="caution">
    <text evidence="10">The sequence shown here is derived from an EMBL/GenBank/DDBJ whole genome shotgun (WGS) entry which is preliminary data.</text>
</comment>
<feature type="chain" id="PRO_5026155507" description="Alpha-amylase" evidence="8">
    <location>
        <begin position="22"/>
        <end position="675"/>
    </location>
</feature>
<name>A0A6G1TZY2_9BACT</name>
<dbReference type="PANTHER" id="PTHR43447">
    <property type="entry name" value="ALPHA-AMYLASE"/>
    <property type="match status" value="1"/>
</dbReference>
<keyword evidence="4 6" id="KW-0326">Glycosidase</keyword>
<dbReference type="GO" id="GO:0043169">
    <property type="term" value="F:cation binding"/>
    <property type="evidence" value="ECO:0007669"/>
    <property type="project" value="InterPro"/>
</dbReference>
<feature type="compositionally biased region" description="Basic and acidic residues" evidence="7">
    <location>
        <begin position="149"/>
        <end position="161"/>
    </location>
</feature>
<dbReference type="InterPro" id="IPR006046">
    <property type="entry name" value="Alpha_amylase"/>
</dbReference>
<accession>A0A6G1TZY2</accession>
<evidence type="ECO:0000256" key="4">
    <source>
        <dbReference type="ARBA" id="ARBA00023295"/>
    </source>
</evidence>
<protein>
    <recommendedName>
        <fullName evidence="6">Alpha-amylase</fullName>
        <ecNumber evidence="6">3.2.1.1</ecNumber>
    </recommendedName>
</protein>
<dbReference type="Pfam" id="PF00128">
    <property type="entry name" value="Alpha-amylase"/>
    <property type="match status" value="1"/>
</dbReference>
<evidence type="ECO:0000256" key="2">
    <source>
        <dbReference type="ARBA" id="ARBA00022801"/>
    </source>
</evidence>
<gene>
    <name evidence="10" type="ORF">F7D73_07895</name>
</gene>
<dbReference type="Pfam" id="PF13290">
    <property type="entry name" value="CHB_HEX_C_1"/>
    <property type="match status" value="1"/>
</dbReference>
<feature type="domain" description="Glycosyl hydrolase family 13 catalytic" evidence="9">
    <location>
        <begin position="28"/>
        <end position="356"/>
    </location>
</feature>
<keyword evidence="8" id="KW-0732">Signal</keyword>
<comment type="similarity">
    <text evidence="1 5">Belongs to the glycosyl hydrolase 13 family.</text>
</comment>
<feature type="signal peptide" evidence="8">
    <location>
        <begin position="1"/>
        <end position="21"/>
    </location>
</feature>
<evidence type="ECO:0000313" key="11">
    <source>
        <dbReference type="Proteomes" id="UP000480425"/>
    </source>
</evidence>
<dbReference type="GO" id="GO:0005975">
    <property type="term" value="P:carbohydrate metabolic process"/>
    <property type="evidence" value="ECO:0007669"/>
    <property type="project" value="InterPro"/>
</dbReference>
<evidence type="ECO:0000256" key="3">
    <source>
        <dbReference type="ARBA" id="ARBA00023277"/>
    </source>
</evidence>
<evidence type="ECO:0000313" key="10">
    <source>
        <dbReference type="EMBL" id="MQN80874.1"/>
    </source>
</evidence>
<dbReference type="Proteomes" id="UP000480425">
    <property type="component" value="Unassembled WGS sequence"/>
</dbReference>
<evidence type="ECO:0000256" key="8">
    <source>
        <dbReference type="SAM" id="SignalP"/>
    </source>
</evidence>
<dbReference type="GO" id="GO:0004556">
    <property type="term" value="F:alpha-amylase activity"/>
    <property type="evidence" value="ECO:0007669"/>
    <property type="project" value="UniProtKB-UniRule"/>
</dbReference>
<sequence>MKKIYSTLVALLATINMFAQGWPANHSGVMLQGFYWDSFSDSKWTNLEAQAPELGQYFNLVWIPQSANCGGKSMGYDDLYWFSNYESSFGSESELRSLIKTFKNNGIGTIADVVINHRKNVSTWFDFPVETYKGVTYEMKSTDICANDDGGKTKKEADKQGVKLSSNNDSGEDWGGMRDLDHSSQNVQTIVKAYLDMLLNDFGYAGFRYDMVKGYSGKFTGIYNDAAKPTYSVGEYWDGNVSVVKNWLEATKVNDKITSAAFDFPIRYVVRDAIKANWSNVKTDGLANDPAYKQYAITFVENHDTEYRSSEKQQDPIRKDTLAANAYILASCGTPCVFYKHWIDCKQDIKAMINARQLAGITNTSNTTFNAFRGEGYNGIRTVGDKATLIAIVGPNAKKYTAPNTYAELLNGYHYRYFMPKKANVAWVDLASGDYEGTMKAKLVAVSNADDAQLVYTTDGTEPTASSKKAKSGEELEIPFGETTLKVGLLMNGAVSGILTRNYKVEKPAAFDPYDITVYANADQVGWKDGFNFWAWCDSPNENLTVKGVWPGDKMTQSKVIEGKKWYYQTYKIKSKNYKVSFVFSTGTGSPQTVDFTNINKDTYLEVLNEKNNEGHYKIKDVTADMPTTGITAAPTIDNTASKDNAWYTLSGMKMMQKPNQPGIYIHQGKKQIIK</sequence>
<dbReference type="EC" id="3.2.1.1" evidence="6"/>
<dbReference type="EMBL" id="VZCB01000059">
    <property type="protein sequence ID" value="MQN80874.1"/>
    <property type="molecule type" value="Genomic_DNA"/>
</dbReference>